<evidence type="ECO:0000256" key="1">
    <source>
        <dbReference type="ARBA" id="ARBA00004651"/>
    </source>
</evidence>
<dbReference type="PROSITE" id="PS00154">
    <property type="entry name" value="ATPASE_E1_E2"/>
    <property type="match status" value="1"/>
</dbReference>
<evidence type="ECO:0000256" key="16">
    <source>
        <dbReference type="ARBA" id="ARBA00023065"/>
    </source>
</evidence>
<keyword evidence="23" id="KW-1185">Reference proteome</keyword>
<keyword evidence="6" id="KW-0597">Phosphoprotein</keyword>
<evidence type="ECO:0000256" key="4">
    <source>
        <dbReference type="ARBA" id="ARBA00022448"/>
    </source>
</evidence>
<feature type="transmembrane region" description="Helical" evidence="19">
    <location>
        <begin position="106"/>
        <end position="127"/>
    </location>
</feature>
<feature type="domain" description="P-type ATPase A" evidence="21">
    <location>
        <begin position="232"/>
        <end position="332"/>
    </location>
</feature>
<keyword evidence="9 19" id="KW-0547">Nucleotide-binding</keyword>
<evidence type="ECO:0000256" key="9">
    <source>
        <dbReference type="ARBA" id="ARBA00022741"/>
    </source>
</evidence>
<comment type="catalytic activity">
    <reaction evidence="18">
        <text>Cu(+)(in) + ATP + H2O = Cu(+)(out) + ADP + phosphate + H(+)</text>
        <dbReference type="Rhea" id="RHEA:25792"/>
        <dbReference type="ChEBI" id="CHEBI:15377"/>
        <dbReference type="ChEBI" id="CHEBI:15378"/>
        <dbReference type="ChEBI" id="CHEBI:30616"/>
        <dbReference type="ChEBI" id="CHEBI:43474"/>
        <dbReference type="ChEBI" id="CHEBI:49552"/>
        <dbReference type="ChEBI" id="CHEBI:456216"/>
        <dbReference type="EC" id="7.2.2.8"/>
    </reaction>
</comment>
<keyword evidence="17 19" id="KW-0472">Membrane</keyword>
<organism evidence="22 23">
    <name type="scientific">Trichococcus patagoniensis</name>
    <dbReference type="NCBI Taxonomy" id="382641"/>
    <lineage>
        <taxon>Bacteria</taxon>
        <taxon>Bacillati</taxon>
        <taxon>Bacillota</taxon>
        <taxon>Bacilli</taxon>
        <taxon>Lactobacillales</taxon>
        <taxon>Carnobacteriaceae</taxon>
        <taxon>Trichococcus</taxon>
    </lineage>
</organism>
<dbReference type="InterPro" id="IPR023298">
    <property type="entry name" value="ATPase_P-typ_TM_dom_sf"/>
</dbReference>
<dbReference type="Gene3D" id="2.70.150.10">
    <property type="entry name" value="Calcium-transporting ATPase, cytoplasmic transduction domain A"/>
    <property type="match status" value="1"/>
</dbReference>
<dbReference type="InterPro" id="IPR018303">
    <property type="entry name" value="ATPase_P-typ_P_site"/>
</dbReference>
<dbReference type="SUPFAM" id="SSF81653">
    <property type="entry name" value="Calcium ATPase, transduction domain A"/>
    <property type="match status" value="1"/>
</dbReference>
<feature type="transmembrane region" description="Helical" evidence="19">
    <location>
        <begin position="712"/>
        <end position="733"/>
    </location>
</feature>
<dbReference type="InterPro" id="IPR023299">
    <property type="entry name" value="ATPase_P-typ_cyto_dom_N"/>
</dbReference>
<dbReference type="Gene3D" id="3.40.50.1000">
    <property type="entry name" value="HAD superfamily/HAD-like"/>
    <property type="match status" value="1"/>
</dbReference>
<evidence type="ECO:0000256" key="12">
    <source>
        <dbReference type="ARBA" id="ARBA00022842"/>
    </source>
</evidence>
<dbReference type="InterPro" id="IPR059000">
    <property type="entry name" value="ATPase_P-type_domA"/>
</dbReference>
<keyword evidence="4" id="KW-0813">Transport</keyword>
<evidence type="ECO:0000256" key="17">
    <source>
        <dbReference type="ARBA" id="ARBA00023136"/>
    </source>
</evidence>
<comment type="similarity">
    <text evidence="2 19">Belongs to the cation transport ATPase (P-type) (TC 3.A.3) family. Type IB subfamily.</text>
</comment>
<dbReference type="InterPro" id="IPR027256">
    <property type="entry name" value="P-typ_ATPase_IB"/>
</dbReference>
<evidence type="ECO:0000256" key="18">
    <source>
        <dbReference type="ARBA" id="ARBA00049289"/>
    </source>
</evidence>
<dbReference type="Pfam" id="PF00122">
    <property type="entry name" value="E1-E2_ATPase"/>
    <property type="match status" value="1"/>
</dbReference>
<evidence type="ECO:0000256" key="8">
    <source>
        <dbReference type="ARBA" id="ARBA00022723"/>
    </source>
</evidence>
<dbReference type="Gene3D" id="3.40.1110.10">
    <property type="entry name" value="Calcium-transporting ATPase, cytoplasmic domain N"/>
    <property type="match status" value="1"/>
</dbReference>
<keyword evidence="5 19" id="KW-1003">Cell membrane</keyword>
<dbReference type="Proteomes" id="UP000244161">
    <property type="component" value="Unassembled WGS sequence"/>
</dbReference>
<dbReference type="PANTHER" id="PTHR43520:SF5">
    <property type="entry name" value="CATION-TRANSPORTING P-TYPE ATPASE-RELATED"/>
    <property type="match status" value="1"/>
</dbReference>
<evidence type="ECO:0000256" key="6">
    <source>
        <dbReference type="ARBA" id="ARBA00022553"/>
    </source>
</evidence>
<dbReference type="SFLD" id="SFLDG00002">
    <property type="entry name" value="C1.7:_P-type_atpase_like"/>
    <property type="match status" value="1"/>
</dbReference>
<dbReference type="RefSeq" id="WP_245879838.1">
    <property type="nucleotide sequence ID" value="NZ_QAOM01000021.1"/>
</dbReference>
<dbReference type="PRINTS" id="PR00119">
    <property type="entry name" value="CATATPASE"/>
</dbReference>
<evidence type="ECO:0000256" key="3">
    <source>
        <dbReference type="ARBA" id="ARBA00012517"/>
    </source>
</evidence>
<keyword evidence="7 19" id="KW-0812">Transmembrane</keyword>
<evidence type="ECO:0000256" key="13">
    <source>
        <dbReference type="ARBA" id="ARBA00022967"/>
    </source>
</evidence>
<evidence type="ECO:0000313" key="23">
    <source>
        <dbReference type="Proteomes" id="UP000244161"/>
    </source>
</evidence>
<evidence type="ECO:0000259" key="21">
    <source>
        <dbReference type="Pfam" id="PF00122"/>
    </source>
</evidence>
<dbReference type="AlphaFoldDB" id="A0A2T5ICN7"/>
<dbReference type="GO" id="GO:0055070">
    <property type="term" value="P:copper ion homeostasis"/>
    <property type="evidence" value="ECO:0007669"/>
    <property type="project" value="TreeGrafter"/>
</dbReference>
<dbReference type="GO" id="GO:0005524">
    <property type="term" value="F:ATP binding"/>
    <property type="evidence" value="ECO:0007669"/>
    <property type="project" value="UniProtKB-UniRule"/>
</dbReference>
<dbReference type="InterPro" id="IPR044492">
    <property type="entry name" value="P_typ_ATPase_HD_dom"/>
</dbReference>
<dbReference type="Pfam" id="PF00702">
    <property type="entry name" value="Hydrolase"/>
    <property type="match status" value="1"/>
</dbReference>
<keyword evidence="13" id="KW-1278">Translocase</keyword>
<comment type="caution">
    <text evidence="22">The sequence shown here is derived from an EMBL/GenBank/DDBJ whole genome shotgun (WGS) entry which is preliminary data.</text>
</comment>
<keyword evidence="11 19" id="KW-0067">ATP-binding</keyword>
<keyword evidence="10" id="KW-0187">Copper transport</keyword>
<gene>
    <name evidence="22" type="ORF">C8U37_12112</name>
</gene>
<protein>
    <recommendedName>
        <fullName evidence="3">P-type Cu(+) transporter</fullName>
        <ecNumber evidence="3">7.2.2.8</ecNumber>
    </recommendedName>
</protein>
<evidence type="ECO:0000256" key="7">
    <source>
        <dbReference type="ARBA" id="ARBA00022692"/>
    </source>
</evidence>
<feature type="transmembrane region" description="Helical" evidence="19">
    <location>
        <begin position="382"/>
        <end position="409"/>
    </location>
</feature>
<proteinExistence type="inferred from homology"/>
<evidence type="ECO:0000313" key="22">
    <source>
        <dbReference type="EMBL" id="PTQ81588.1"/>
    </source>
</evidence>
<evidence type="ECO:0000256" key="2">
    <source>
        <dbReference type="ARBA" id="ARBA00006024"/>
    </source>
</evidence>
<feature type="transmembrane region" description="Helical" evidence="19">
    <location>
        <begin position="133"/>
        <end position="151"/>
    </location>
</feature>
<feature type="region of interest" description="Disordered" evidence="20">
    <location>
        <begin position="1"/>
        <end position="93"/>
    </location>
</feature>
<keyword evidence="16" id="KW-0406">Ion transport</keyword>
<evidence type="ECO:0000256" key="11">
    <source>
        <dbReference type="ARBA" id="ARBA00022840"/>
    </source>
</evidence>
<comment type="subcellular location">
    <subcellularLocation>
        <location evidence="1">Cell membrane</location>
        <topology evidence="1">Multi-pass membrane protein</topology>
    </subcellularLocation>
</comment>
<dbReference type="GO" id="GO:0016887">
    <property type="term" value="F:ATP hydrolysis activity"/>
    <property type="evidence" value="ECO:0007669"/>
    <property type="project" value="InterPro"/>
</dbReference>
<dbReference type="EMBL" id="QAOM01000021">
    <property type="protein sequence ID" value="PTQ81588.1"/>
    <property type="molecule type" value="Genomic_DNA"/>
</dbReference>
<dbReference type="NCBIfam" id="TIGR01525">
    <property type="entry name" value="ATPase-IB_hvy"/>
    <property type="match status" value="1"/>
</dbReference>
<dbReference type="GO" id="GO:0005886">
    <property type="term" value="C:plasma membrane"/>
    <property type="evidence" value="ECO:0007669"/>
    <property type="project" value="UniProtKB-SubCell"/>
</dbReference>
<evidence type="ECO:0000256" key="15">
    <source>
        <dbReference type="ARBA" id="ARBA00023008"/>
    </source>
</evidence>
<dbReference type="InterPro" id="IPR001757">
    <property type="entry name" value="P_typ_ATPase"/>
</dbReference>
<evidence type="ECO:0000256" key="14">
    <source>
        <dbReference type="ARBA" id="ARBA00022989"/>
    </source>
</evidence>
<dbReference type="NCBIfam" id="TIGR01494">
    <property type="entry name" value="ATPase_P-type"/>
    <property type="match status" value="1"/>
</dbReference>
<feature type="transmembrane region" description="Helical" evidence="19">
    <location>
        <begin position="172"/>
        <end position="191"/>
    </location>
</feature>
<feature type="compositionally biased region" description="Basic and acidic residues" evidence="20">
    <location>
        <begin position="67"/>
        <end position="93"/>
    </location>
</feature>
<feature type="transmembrane region" description="Helical" evidence="19">
    <location>
        <begin position="197"/>
        <end position="214"/>
    </location>
</feature>
<dbReference type="PRINTS" id="PR00120">
    <property type="entry name" value="HATPASE"/>
</dbReference>
<dbReference type="InterPro" id="IPR008250">
    <property type="entry name" value="ATPase_P-typ_transduc_dom_A_sf"/>
</dbReference>
<feature type="transmembrane region" description="Helical" evidence="19">
    <location>
        <begin position="352"/>
        <end position="370"/>
    </location>
</feature>
<feature type="transmembrane region" description="Helical" evidence="19">
    <location>
        <begin position="688"/>
        <end position="706"/>
    </location>
</feature>
<dbReference type="GO" id="GO:0005507">
    <property type="term" value="F:copper ion binding"/>
    <property type="evidence" value="ECO:0007669"/>
    <property type="project" value="TreeGrafter"/>
</dbReference>
<dbReference type="NCBIfam" id="TIGR01511">
    <property type="entry name" value="ATPase-IB1_Cu"/>
    <property type="match status" value="1"/>
</dbReference>
<keyword evidence="15" id="KW-0186">Copper</keyword>
<dbReference type="GO" id="GO:0043682">
    <property type="term" value="F:P-type divalent copper transporter activity"/>
    <property type="evidence" value="ECO:0007669"/>
    <property type="project" value="TreeGrafter"/>
</dbReference>
<dbReference type="SFLD" id="SFLDF00027">
    <property type="entry name" value="p-type_atpase"/>
    <property type="match status" value="1"/>
</dbReference>
<dbReference type="PANTHER" id="PTHR43520">
    <property type="entry name" value="ATP7, ISOFORM B"/>
    <property type="match status" value="1"/>
</dbReference>
<keyword evidence="14 19" id="KW-1133">Transmembrane helix</keyword>
<dbReference type="InterPro" id="IPR036412">
    <property type="entry name" value="HAD-like_sf"/>
</dbReference>
<dbReference type="SFLD" id="SFLDS00003">
    <property type="entry name" value="Haloacid_Dehalogenase"/>
    <property type="match status" value="1"/>
</dbReference>
<evidence type="ECO:0000256" key="19">
    <source>
        <dbReference type="RuleBase" id="RU362081"/>
    </source>
</evidence>
<dbReference type="InterPro" id="IPR023214">
    <property type="entry name" value="HAD_sf"/>
</dbReference>
<keyword evidence="12" id="KW-0460">Magnesium</keyword>
<feature type="compositionally biased region" description="Basic and acidic residues" evidence="20">
    <location>
        <begin position="1"/>
        <end position="44"/>
    </location>
</feature>
<sequence length="739" mass="79883">MDEHDHSQHKPTVDATHNDKPTSHIHPNEAHNEERAGHEHHEQMAHSLPSHSEPVPHIPKTTADMPPEAHAHEHGAAPDPDHGNMDHGSGHAGHHEQMVVDFRKRFWVTLGLTIPVTLLSPMIMMLFGFHLDFPGANVIVFVLSTIIFFYGGKPFLKGAWDEWKKRSPGMMLLISLAIISAYIYSTFTAFFITGSDFYFELATLILIMLLGHWIEMKSQMGASKALEELIKLMPKVAHKLDSAGNTVEVSIEDLVPGDRILIKPGEKIPLDGKIFEGDSTVDESMLTGESVPVEKQPGMAAIGGSINGNGVLKLTVEKVGNETYLAQVIQMVTNAQQQKSKAQGLADTAAKWLLYIAVVAGILTFGYWLFAADQPFALERLVTVLVIACPHALGLAVPLVNAVSTSIAARNGLLIRNRTQFEAARKINRIVFDKTGTLTEGNFGVTDIIPAEGIAEKDLLTLAYSVELQSEHPIAKGIVRKGEAEHLTPLEVKDYQNLTGQGLQALVNGVPVAVVSPGTMAARAIAYDRTSYEELAQQGKTVVFVLKEDLLQGMIAIADIIRESSYEVVAALKEQDIEPIMLTGDNRRVADYVGKKLGMAQVFAEVLPAEKSKHVVALKEGNNKVAMVGDGVNDAPALAEADLGIAIGAGTDVAIETADVILVDSDPQDVLTIIRLSKATYRKMVENLIWAVGYNIIAIPLAAGVLNSQGIVITPAIGAAVMSISTIICAVNARLLKLD</sequence>
<evidence type="ECO:0000256" key="20">
    <source>
        <dbReference type="SAM" id="MobiDB-lite"/>
    </source>
</evidence>
<evidence type="ECO:0000256" key="10">
    <source>
        <dbReference type="ARBA" id="ARBA00022796"/>
    </source>
</evidence>
<dbReference type="EC" id="7.2.2.8" evidence="3"/>
<accession>A0A2T5ICN7</accession>
<dbReference type="FunFam" id="2.70.150.10:FF:000002">
    <property type="entry name" value="Copper-transporting ATPase 1, putative"/>
    <property type="match status" value="1"/>
</dbReference>
<evidence type="ECO:0000256" key="5">
    <source>
        <dbReference type="ARBA" id="ARBA00022475"/>
    </source>
</evidence>
<dbReference type="SUPFAM" id="SSF81665">
    <property type="entry name" value="Calcium ATPase, transmembrane domain M"/>
    <property type="match status" value="1"/>
</dbReference>
<dbReference type="SUPFAM" id="SSF56784">
    <property type="entry name" value="HAD-like"/>
    <property type="match status" value="1"/>
</dbReference>
<reference evidence="22 23" key="1">
    <citation type="submission" date="2018-04" db="EMBL/GenBank/DDBJ databases">
        <title>Genomic Encyclopedia of Archaeal and Bacterial Type Strains, Phase II (KMG-II): from individual species to whole genera.</title>
        <authorList>
            <person name="Goeker M."/>
        </authorList>
    </citation>
    <scope>NUCLEOTIDE SEQUENCE [LARGE SCALE GENOMIC DNA]</scope>
    <source>
        <strain evidence="22 23">DSM 18806</strain>
    </source>
</reference>
<keyword evidence="8 19" id="KW-0479">Metal-binding</keyword>
<name>A0A2T5ICN7_9LACT</name>
<dbReference type="GO" id="GO:0140581">
    <property type="term" value="F:P-type monovalent copper transporter activity"/>
    <property type="evidence" value="ECO:0007669"/>
    <property type="project" value="UniProtKB-EC"/>
</dbReference>